<dbReference type="GO" id="GO:0016887">
    <property type="term" value="F:ATP hydrolysis activity"/>
    <property type="evidence" value="ECO:0007669"/>
    <property type="project" value="InterPro"/>
</dbReference>
<dbReference type="InterPro" id="IPR027417">
    <property type="entry name" value="P-loop_NTPase"/>
</dbReference>
<dbReference type="EMBL" id="JACHIH010000013">
    <property type="protein sequence ID" value="MBB5047652.1"/>
    <property type="molecule type" value="Genomic_DNA"/>
</dbReference>
<evidence type="ECO:0000256" key="5">
    <source>
        <dbReference type="ARBA" id="ARBA00022840"/>
    </source>
</evidence>
<feature type="domain" description="ABC transporter" evidence="7">
    <location>
        <begin position="23"/>
        <end position="252"/>
    </location>
</feature>
<evidence type="ECO:0000313" key="9">
    <source>
        <dbReference type="Proteomes" id="UP000542353"/>
    </source>
</evidence>
<dbReference type="AlphaFoldDB" id="A0A7W7Z4U8"/>
<dbReference type="SMART" id="SM00382">
    <property type="entry name" value="AAA"/>
    <property type="match status" value="1"/>
</dbReference>
<dbReference type="GO" id="GO:0005524">
    <property type="term" value="F:ATP binding"/>
    <property type="evidence" value="ECO:0007669"/>
    <property type="project" value="UniProtKB-KW"/>
</dbReference>
<dbReference type="InterPro" id="IPR017871">
    <property type="entry name" value="ABC_transporter-like_CS"/>
</dbReference>
<dbReference type="SUPFAM" id="SSF52540">
    <property type="entry name" value="P-loop containing nucleoside triphosphate hydrolases"/>
    <property type="match status" value="1"/>
</dbReference>
<dbReference type="RefSeq" id="WP_184257694.1">
    <property type="nucleotide sequence ID" value="NZ_JACHIH010000013.1"/>
</dbReference>
<dbReference type="InterPro" id="IPR003439">
    <property type="entry name" value="ABC_transporter-like_ATP-bd"/>
</dbReference>
<dbReference type="PROSITE" id="PS00211">
    <property type="entry name" value="ABC_TRANSPORTER_1"/>
    <property type="match status" value="1"/>
</dbReference>
<protein>
    <submittedName>
        <fullName evidence="8">ABC-2 type transport system ATP-binding protein</fullName>
    </submittedName>
</protein>
<dbReference type="InterPro" id="IPR003593">
    <property type="entry name" value="AAA+_ATPase"/>
</dbReference>
<accession>A0A7W7Z4U8</accession>
<comment type="function">
    <text evidence="6">Involved in beta-(1--&gt;2)glucan export. Transmembrane domains (TMD) form a pore in the inner membrane and the ATP-binding domain (NBD) is responsible for energy generation.</text>
</comment>
<keyword evidence="9" id="KW-1185">Reference proteome</keyword>
<keyword evidence="4" id="KW-0547">Nucleotide-binding</keyword>
<organism evidence="8 9">
    <name type="scientific">Rhodopseudomonas rhenobacensis</name>
    <dbReference type="NCBI Taxonomy" id="87461"/>
    <lineage>
        <taxon>Bacteria</taxon>
        <taxon>Pseudomonadati</taxon>
        <taxon>Pseudomonadota</taxon>
        <taxon>Alphaproteobacteria</taxon>
        <taxon>Hyphomicrobiales</taxon>
        <taxon>Nitrobacteraceae</taxon>
        <taxon>Rhodopseudomonas</taxon>
    </lineage>
</organism>
<comment type="caution">
    <text evidence="8">The sequence shown here is derived from an EMBL/GenBank/DDBJ whole genome shotgun (WGS) entry which is preliminary data.</text>
</comment>
<evidence type="ECO:0000259" key="7">
    <source>
        <dbReference type="PROSITE" id="PS50893"/>
    </source>
</evidence>
<evidence type="ECO:0000256" key="2">
    <source>
        <dbReference type="ARBA" id="ARBA00022448"/>
    </source>
</evidence>
<evidence type="ECO:0000313" key="8">
    <source>
        <dbReference type="EMBL" id="MBB5047652.1"/>
    </source>
</evidence>
<keyword evidence="3" id="KW-0536">Nodulation</keyword>
<evidence type="ECO:0000256" key="6">
    <source>
        <dbReference type="ARBA" id="ARBA00024722"/>
    </source>
</evidence>
<dbReference type="PROSITE" id="PS50893">
    <property type="entry name" value="ABC_TRANSPORTER_2"/>
    <property type="match status" value="1"/>
</dbReference>
<gene>
    <name evidence="8" type="ORF">HNR60_002409</name>
</gene>
<reference evidence="8 9" key="1">
    <citation type="submission" date="2020-08" db="EMBL/GenBank/DDBJ databases">
        <title>Genomic Encyclopedia of Type Strains, Phase IV (KMG-IV): sequencing the most valuable type-strain genomes for metagenomic binning, comparative biology and taxonomic classification.</title>
        <authorList>
            <person name="Goeker M."/>
        </authorList>
    </citation>
    <scope>NUCLEOTIDE SEQUENCE [LARGE SCALE GENOMIC DNA]</scope>
    <source>
        <strain evidence="8 9">DSM 12706</strain>
    </source>
</reference>
<evidence type="ECO:0000256" key="4">
    <source>
        <dbReference type="ARBA" id="ARBA00022741"/>
    </source>
</evidence>
<dbReference type="PANTHER" id="PTHR42711">
    <property type="entry name" value="ABC TRANSPORTER ATP-BINDING PROTEIN"/>
    <property type="match status" value="1"/>
</dbReference>
<evidence type="ECO:0000256" key="3">
    <source>
        <dbReference type="ARBA" id="ARBA00022458"/>
    </source>
</evidence>
<proteinExistence type="inferred from homology"/>
<name>A0A7W7Z4U8_9BRAD</name>
<dbReference type="CDD" id="cd03230">
    <property type="entry name" value="ABC_DR_subfamily_A"/>
    <property type="match status" value="1"/>
</dbReference>
<dbReference type="InterPro" id="IPR050763">
    <property type="entry name" value="ABC_transporter_ATP-binding"/>
</dbReference>
<dbReference type="Proteomes" id="UP000542353">
    <property type="component" value="Unassembled WGS sequence"/>
</dbReference>
<keyword evidence="5 8" id="KW-0067">ATP-binding</keyword>
<dbReference type="Pfam" id="PF00005">
    <property type="entry name" value="ABC_tran"/>
    <property type="match status" value="1"/>
</dbReference>
<evidence type="ECO:0000256" key="1">
    <source>
        <dbReference type="ARBA" id="ARBA00005417"/>
    </source>
</evidence>
<keyword evidence="2" id="KW-0813">Transport</keyword>
<comment type="similarity">
    <text evidence="1">Belongs to the ABC transporter superfamily.</text>
</comment>
<dbReference type="PANTHER" id="PTHR42711:SF5">
    <property type="entry name" value="ABC TRANSPORTER ATP-BINDING PROTEIN NATA"/>
    <property type="match status" value="1"/>
</dbReference>
<sequence length="275" mass="30279">MTRNQSAPPPGTAAPDPDHAAAIDVAHLVKIYKTARAVDDVSFQIARGSITGLLGGNGAGKTTTIAMIMGLVLPTSGRVRVLGYAMPEQSEDVLGRMNFESPYVDMPMRLTVRQNLTVFGKLYAVPELRERIAQLAEDLDLNEFLDRPNGKLSAGQKTRVALAKALINRPDLLLLDEPTASLDPDTADWVRQRLETYRQQHGATILLASHNMLEVERLCDRVIIMKRGRIEDDDSPDNIMQRYNRATLEEVFLDVARGRVQDGALQATPLHGDAS</sequence>
<dbReference type="Gene3D" id="3.40.50.300">
    <property type="entry name" value="P-loop containing nucleotide triphosphate hydrolases"/>
    <property type="match status" value="1"/>
</dbReference>